<dbReference type="Proteomes" id="UP000271098">
    <property type="component" value="Unassembled WGS sequence"/>
</dbReference>
<evidence type="ECO:0000313" key="4">
    <source>
        <dbReference type="WBParaSite" id="GPUH_0001687401-mRNA-1"/>
    </source>
</evidence>
<evidence type="ECO:0000313" key="3">
    <source>
        <dbReference type="Proteomes" id="UP000271098"/>
    </source>
</evidence>
<name>A0A183E7B1_9BILA</name>
<reference evidence="2 3" key="2">
    <citation type="submission" date="2018-11" db="EMBL/GenBank/DDBJ databases">
        <authorList>
            <consortium name="Pathogen Informatics"/>
        </authorList>
    </citation>
    <scope>NUCLEOTIDE SEQUENCE [LARGE SCALE GENOMIC DNA]</scope>
</reference>
<evidence type="ECO:0000313" key="2">
    <source>
        <dbReference type="EMBL" id="VDN28680.1"/>
    </source>
</evidence>
<protein>
    <submittedName>
        <fullName evidence="2 4">Uncharacterized protein</fullName>
    </submittedName>
</protein>
<dbReference type="EMBL" id="UYRT01084316">
    <property type="protein sequence ID" value="VDN28680.1"/>
    <property type="molecule type" value="Genomic_DNA"/>
</dbReference>
<dbReference type="OrthoDB" id="193023at2759"/>
<feature type="compositionally biased region" description="Low complexity" evidence="1">
    <location>
        <begin position="85"/>
        <end position="98"/>
    </location>
</feature>
<dbReference type="WBParaSite" id="GPUH_0001687401-mRNA-1">
    <property type="protein sequence ID" value="GPUH_0001687401-mRNA-1"/>
    <property type="gene ID" value="GPUH_0001687401"/>
</dbReference>
<feature type="region of interest" description="Disordered" evidence="1">
    <location>
        <begin position="65"/>
        <end position="103"/>
    </location>
</feature>
<proteinExistence type="predicted"/>
<dbReference type="AlphaFoldDB" id="A0A183E7B1"/>
<reference evidence="4" key="1">
    <citation type="submission" date="2016-06" db="UniProtKB">
        <authorList>
            <consortium name="WormBaseParasite"/>
        </authorList>
    </citation>
    <scope>IDENTIFICATION</scope>
</reference>
<sequence length="158" mass="17489">MLAELEAPMNWRSVSCENEETQETDYVEAEIESTDTLQPLPNELFGEQLLIAKFRLADSLEKPAVRSGSAIGRDEMATPPGTVPQSQSRRTSASTASRISVKAKQQSVTPAIVMSTANDNSRPDSVSSQQTFVLENSRRRPLVARDPFKIGFNFSKFH</sequence>
<accession>A0A183E7B1</accession>
<keyword evidence="3" id="KW-1185">Reference proteome</keyword>
<organism evidence="4">
    <name type="scientific">Gongylonema pulchrum</name>
    <dbReference type="NCBI Taxonomy" id="637853"/>
    <lineage>
        <taxon>Eukaryota</taxon>
        <taxon>Metazoa</taxon>
        <taxon>Ecdysozoa</taxon>
        <taxon>Nematoda</taxon>
        <taxon>Chromadorea</taxon>
        <taxon>Rhabditida</taxon>
        <taxon>Spirurina</taxon>
        <taxon>Spiruromorpha</taxon>
        <taxon>Spiruroidea</taxon>
        <taxon>Gongylonematidae</taxon>
        <taxon>Gongylonema</taxon>
    </lineage>
</organism>
<evidence type="ECO:0000256" key="1">
    <source>
        <dbReference type="SAM" id="MobiDB-lite"/>
    </source>
</evidence>
<gene>
    <name evidence="2" type="ORF">GPUH_LOCUS16852</name>
</gene>